<keyword evidence="2" id="KW-1185">Reference proteome</keyword>
<dbReference type="EMBL" id="CP076133">
    <property type="protein sequence ID" value="QWG04609.1"/>
    <property type="molecule type" value="Genomic_DNA"/>
</dbReference>
<organism evidence="1 2">
    <name type="scientific">Flammeovirga yaeyamensis</name>
    <dbReference type="NCBI Taxonomy" id="367791"/>
    <lineage>
        <taxon>Bacteria</taxon>
        <taxon>Pseudomonadati</taxon>
        <taxon>Bacteroidota</taxon>
        <taxon>Cytophagia</taxon>
        <taxon>Cytophagales</taxon>
        <taxon>Flammeovirgaceae</taxon>
        <taxon>Flammeovirga</taxon>
    </lineage>
</organism>
<evidence type="ECO:0000313" key="1">
    <source>
        <dbReference type="EMBL" id="QWG04609.1"/>
    </source>
</evidence>
<dbReference type="KEGG" id="fya:KMW28_27305"/>
<protein>
    <submittedName>
        <fullName evidence="1">Uncharacterized protein</fullName>
    </submittedName>
</protein>
<dbReference type="Proteomes" id="UP000678679">
    <property type="component" value="Chromosome 2"/>
</dbReference>
<dbReference type="RefSeq" id="WP_169665501.1">
    <property type="nucleotide sequence ID" value="NZ_CP076133.1"/>
</dbReference>
<proteinExistence type="predicted"/>
<sequence>MLYLTNDELRVLIHIAKSHQNQVTVGEVPAEIFEGYFDTTNPVEDAKNAFNKEVEVVGTVIDRLKDARINNLVQTNERLTHETLEQQAELLNLEKQFNIKTSASNDFGGFGEGEEPKSNFGW</sequence>
<dbReference type="AlphaFoldDB" id="A0AAX1NAV6"/>
<accession>A0AAX1NAV6</accession>
<evidence type="ECO:0000313" key="2">
    <source>
        <dbReference type="Proteomes" id="UP000678679"/>
    </source>
</evidence>
<name>A0AAX1NAV6_9BACT</name>
<reference evidence="1 2" key="1">
    <citation type="submission" date="2021-05" db="EMBL/GenBank/DDBJ databases">
        <title>Comparative genomic studies on the polysaccharide-degrading batcterial strains of the Flammeovirga genus.</title>
        <authorList>
            <person name="Zewei F."/>
            <person name="Zheng Z."/>
            <person name="Yu L."/>
            <person name="Ruyue G."/>
            <person name="Yanhong M."/>
            <person name="Yuanyuan C."/>
            <person name="Jingyan G."/>
            <person name="Wenjun H."/>
        </authorList>
    </citation>
    <scope>NUCLEOTIDE SEQUENCE [LARGE SCALE GENOMIC DNA]</scope>
    <source>
        <strain evidence="1 2">NBRC:100898</strain>
    </source>
</reference>
<gene>
    <name evidence="1" type="ORF">KMW28_27305</name>
</gene>